<feature type="transmembrane region" description="Helical" evidence="1">
    <location>
        <begin position="185"/>
        <end position="207"/>
    </location>
</feature>
<dbReference type="OrthoDB" id="45313at2759"/>
<dbReference type="GO" id="GO:0007274">
    <property type="term" value="P:neuromuscular synaptic transmission"/>
    <property type="evidence" value="ECO:0007669"/>
    <property type="project" value="TreeGrafter"/>
</dbReference>
<name>A0A9P0DFK5_PHACE</name>
<evidence type="ECO:0000256" key="1">
    <source>
        <dbReference type="SAM" id="Phobius"/>
    </source>
</evidence>
<reference evidence="2" key="1">
    <citation type="submission" date="2022-01" db="EMBL/GenBank/DDBJ databases">
        <authorList>
            <person name="King R."/>
        </authorList>
    </citation>
    <scope>NUCLEOTIDE SEQUENCE</scope>
</reference>
<dbReference type="Proteomes" id="UP001153737">
    <property type="component" value="Chromosome 12"/>
</dbReference>
<feature type="transmembrane region" description="Helical" evidence="1">
    <location>
        <begin position="97"/>
        <end position="117"/>
    </location>
</feature>
<dbReference type="GO" id="GO:0070073">
    <property type="term" value="P:clustering of voltage-gated calcium channels"/>
    <property type="evidence" value="ECO:0007669"/>
    <property type="project" value="TreeGrafter"/>
</dbReference>
<dbReference type="PANTHER" id="PTHR35270">
    <property type="entry name" value="FUSELESS, ISOFORM A"/>
    <property type="match status" value="1"/>
</dbReference>
<reference evidence="2" key="2">
    <citation type="submission" date="2022-10" db="EMBL/GenBank/DDBJ databases">
        <authorList>
            <consortium name="ENA_rothamsted_submissions"/>
            <consortium name="culmorum"/>
            <person name="King R."/>
        </authorList>
    </citation>
    <scope>NUCLEOTIDE SEQUENCE</scope>
</reference>
<feature type="transmembrane region" description="Helical" evidence="1">
    <location>
        <begin position="132"/>
        <end position="152"/>
    </location>
</feature>
<evidence type="ECO:0000313" key="3">
    <source>
        <dbReference type="Proteomes" id="UP001153737"/>
    </source>
</evidence>
<feature type="transmembrane region" description="Helical" evidence="1">
    <location>
        <begin position="21"/>
        <end position="46"/>
    </location>
</feature>
<protein>
    <recommendedName>
        <fullName evidence="4">Fuseless</fullName>
    </recommendedName>
</protein>
<evidence type="ECO:0008006" key="4">
    <source>
        <dbReference type="Google" id="ProtNLM"/>
    </source>
</evidence>
<feature type="transmembrane region" description="Helical" evidence="1">
    <location>
        <begin position="260"/>
        <end position="280"/>
    </location>
</feature>
<evidence type="ECO:0000313" key="2">
    <source>
        <dbReference type="EMBL" id="CAH1118921.1"/>
    </source>
</evidence>
<feature type="transmembrane region" description="Helical" evidence="1">
    <location>
        <begin position="227"/>
        <end position="248"/>
    </location>
</feature>
<dbReference type="InterPro" id="IPR032751">
    <property type="entry name" value="Fuseless"/>
</dbReference>
<keyword evidence="1" id="KW-0812">Transmembrane</keyword>
<dbReference type="EMBL" id="OU896718">
    <property type="protein sequence ID" value="CAH1118921.1"/>
    <property type="molecule type" value="Genomic_DNA"/>
</dbReference>
<dbReference type="AlphaFoldDB" id="A0A9P0DFK5"/>
<sequence length="383" mass="43170">MIGTSTDIATDKVQSSERTNLTILAILDALFAALVVCPCVVCYWRAVWGLMDLYLEPLGSLNSGLVSIVIGMGGHIVFNVFQTVFEKNVHPDHNRTVYYLLSRLYTVCFAFVCVNGWRGPWECLNVHSMNDMVVLLATTGVGIAAMVSMKVLRNVTAPPFVVAVDDVKGYFEVTTMFKIKMREKLTLYLLDCLFSVVIVGTLIVFVWRGLWLIVDILLYPENEELSSWISMGLGYALMAFLLLSQPTMRYLCERLSGTTRVLFADAVTLLALFGTVNIWRGIWNLLPIYFFSDDTEMCCWITHWVTVIVLILCGASNSLLVKGVDIDAEEEGGECVNFQIYFFRSIYHKKKQKWKPSEMNLQVNHKDEITADSNHTVTIATIS</sequence>
<keyword evidence="1" id="KW-1133">Transmembrane helix</keyword>
<dbReference type="GO" id="GO:0042734">
    <property type="term" value="C:presynaptic membrane"/>
    <property type="evidence" value="ECO:0007669"/>
    <property type="project" value="TreeGrafter"/>
</dbReference>
<accession>A0A9P0DFK5</accession>
<dbReference type="Pfam" id="PF15993">
    <property type="entry name" value="Fuseless"/>
    <property type="match status" value="1"/>
</dbReference>
<feature type="transmembrane region" description="Helical" evidence="1">
    <location>
        <begin position="66"/>
        <end position="85"/>
    </location>
</feature>
<keyword evidence="1" id="KW-0472">Membrane</keyword>
<dbReference type="PANTHER" id="PTHR35270:SF2">
    <property type="entry name" value="FUSELESS, ISOFORM A"/>
    <property type="match status" value="1"/>
</dbReference>
<dbReference type="GO" id="GO:0007270">
    <property type="term" value="P:neuron-neuron synaptic transmission"/>
    <property type="evidence" value="ECO:0007669"/>
    <property type="project" value="TreeGrafter"/>
</dbReference>
<organism evidence="2 3">
    <name type="scientific">Phaedon cochleariae</name>
    <name type="common">Mustard beetle</name>
    <dbReference type="NCBI Taxonomy" id="80249"/>
    <lineage>
        <taxon>Eukaryota</taxon>
        <taxon>Metazoa</taxon>
        <taxon>Ecdysozoa</taxon>
        <taxon>Arthropoda</taxon>
        <taxon>Hexapoda</taxon>
        <taxon>Insecta</taxon>
        <taxon>Pterygota</taxon>
        <taxon>Neoptera</taxon>
        <taxon>Endopterygota</taxon>
        <taxon>Coleoptera</taxon>
        <taxon>Polyphaga</taxon>
        <taxon>Cucujiformia</taxon>
        <taxon>Chrysomeloidea</taxon>
        <taxon>Chrysomelidae</taxon>
        <taxon>Chrysomelinae</taxon>
        <taxon>Chrysomelini</taxon>
        <taxon>Phaedon</taxon>
    </lineage>
</organism>
<keyword evidence="3" id="KW-1185">Reference proteome</keyword>
<feature type="transmembrane region" description="Helical" evidence="1">
    <location>
        <begin position="300"/>
        <end position="321"/>
    </location>
</feature>
<gene>
    <name evidence="2" type="ORF">PHAECO_LOCUS3249</name>
</gene>
<proteinExistence type="predicted"/>